<protein>
    <submittedName>
        <fullName evidence="1">Uncharacterized protein</fullName>
    </submittedName>
</protein>
<dbReference type="GeneID" id="59257649"/>
<dbReference type="EMBL" id="JABFCT010000006">
    <property type="protein sequence ID" value="KAF5875098.1"/>
    <property type="molecule type" value="Genomic_DNA"/>
</dbReference>
<accession>A0A8H6AWX6</accession>
<dbReference type="RefSeq" id="XP_037194044.1">
    <property type="nucleotide sequence ID" value="XM_037333957.1"/>
</dbReference>
<reference evidence="1 2" key="1">
    <citation type="journal article" date="2020" name="Phytopathology">
        <title>A high-quality genome resource of Botrytis fragariae, a new and rapidly spreading fungal pathogen causing strawberry gray mold in the U.S.A.</title>
        <authorList>
            <person name="Wu Y."/>
            <person name="Saski C.A."/>
            <person name="Schnabel G."/>
            <person name="Xiao S."/>
            <person name="Hu M."/>
        </authorList>
    </citation>
    <scope>NUCLEOTIDE SEQUENCE [LARGE SCALE GENOMIC DNA]</scope>
    <source>
        <strain evidence="1 2">BVB16</strain>
    </source>
</reference>
<evidence type="ECO:0000313" key="2">
    <source>
        <dbReference type="Proteomes" id="UP000531561"/>
    </source>
</evidence>
<evidence type="ECO:0000313" key="1">
    <source>
        <dbReference type="EMBL" id="KAF5875098.1"/>
    </source>
</evidence>
<name>A0A8H6AWX6_9HELO</name>
<proteinExistence type="predicted"/>
<sequence length="100" mass="11070">MSLQASQRVCPGLSFGHPTGFSNSTRPMVSDPSLIRSNFLHLPRWIVPSDTVYRISMADLAEAWPLPHPGDSFVPAPLLPVVTDYGYSSTADSWNIFYET</sequence>
<keyword evidence="2" id="KW-1185">Reference proteome</keyword>
<dbReference type="AlphaFoldDB" id="A0A8H6AWX6"/>
<comment type="caution">
    <text evidence="1">The sequence shown here is derived from an EMBL/GenBank/DDBJ whole genome shotgun (WGS) entry which is preliminary data.</text>
</comment>
<organism evidence="1 2">
    <name type="scientific">Botrytis fragariae</name>
    <dbReference type="NCBI Taxonomy" id="1964551"/>
    <lineage>
        <taxon>Eukaryota</taxon>
        <taxon>Fungi</taxon>
        <taxon>Dikarya</taxon>
        <taxon>Ascomycota</taxon>
        <taxon>Pezizomycotina</taxon>
        <taxon>Leotiomycetes</taxon>
        <taxon>Helotiales</taxon>
        <taxon>Sclerotiniaceae</taxon>
        <taxon>Botrytis</taxon>
    </lineage>
</organism>
<gene>
    <name evidence="1" type="ORF">Bfra_003551</name>
</gene>
<dbReference type="Proteomes" id="UP000531561">
    <property type="component" value="Unassembled WGS sequence"/>
</dbReference>